<evidence type="ECO:0000313" key="3">
    <source>
        <dbReference type="EMBL" id="MPV86928.1"/>
    </source>
</evidence>
<gene>
    <name evidence="3" type="ORF">GCU85_09340</name>
</gene>
<sequence length="176" mass="19079">MQQQIVFTLSAQDTPGIVTTISTVVSEHGGNWLDSRMSQLAGEFVGIVHVGVDLDKKSSLETALLALSDKGITVEIRQSAAQTNTKHAGLRLHQIQLIGQDRPGIVTELSRLFSSRQINIFELDTQISDASMAGGVLFNADAVVGVDKSIDLDELLDYLHELADALSLDIEWTAHI</sequence>
<dbReference type="PANTHER" id="PTHR34875:SF6">
    <property type="entry name" value="UPF0237 PROTEIN MJ1558"/>
    <property type="match status" value="1"/>
</dbReference>
<organism evidence="3 4">
    <name type="scientific">Ostreibacterium oceani</name>
    <dbReference type="NCBI Taxonomy" id="2654998"/>
    <lineage>
        <taxon>Bacteria</taxon>
        <taxon>Pseudomonadati</taxon>
        <taxon>Pseudomonadota</taxon>
        <taxon>Gammaproteobacteria</taxon>
        <taxon>Cardiobacteriales</taxon>
        <taxon>Ostreibacteriaceae</taxon>
        <taxon>Ostreibacterium</taxon>
    </lineage>
</organism>
<keyword evidence="1" id="KW-0678">Repressor</keyword>
<evidence type="ECO:0000259" key="2">
    <source>
        <dbReference type="PROSITE" id="PS51671"/>
    </source>
</evidence>
<dbReference type="Pfam" id="PF13740">
    <property type="entry name" value="ACT_6"/>
    <property type="match status" value="2"/>
</dbReference>
<dbReference type="RefSeq" id="WP_152810918.1">
    <property type="nucleotide sequence ID" value="NZ_WHNW01000014.1"/>
</dbReference>
<evidence type="ECO:0000256" key="1">
    <source>
        <dbReference type="PIRNR" id="PIRNR028103"/>
    </source>
</evidence>
<accession>A0A6N7F2A6</accession>
<feature type="domain" description="ACT" evidence="2">
    <location>
        <begin position="94"/>
        <end position="175"/>
    </location>
</feature>
<comment type="caution">
    <text evidence="3">The sequence shown here is derived from an EMBL/GenBank/DDBJ whole genome shotgun (WGS) entry which is preliminary data.</text>
</comment>
<dbReference type="InterPro" id="IPR016867">
    <property type="entry name" value="GcvR"/>
</dbReference>
<dbReference type="Gene3D" id="3.30.70.260">
    <property type="match status" value="2"/>
</dbReference>
<dbReference type="PIRSF" id="PIRSF028103">
    <property type="entry name" value="GcvR"/>
    <property type="match status" value="1"/>
</dbReference>
<dbReference type="InterPro" id="IPR050990">
    <property type="entry name" value="UPF0237/GcvR_regulator"/>
</dbReference>
<dbReference type="FunCoup" id="A0A6N7F2A6">
    <property type="interactions" value="11"/>
</dbReference>
<comment type="subcellular location">
    <subcellularLocation>
        <location evidence="1">Cytoplasm</location>
    </subcellularLocation>
</comment>
<evidence type="ECO:0000313" key="4">
    <source>
        <dbReference type="Proteomes" id="UP000471298"/>
    </source>
</evidence>
<proteinExistence type="predicted"/>
<dbReference type="InParanoid" id="A0A6N7F2A6"/>
<reference evidence="3 4" key="1">
    <citation type="submission" date="2019-10" db="EMBL/GenBank/DDBJ databases">
        <title>Cardiobacteriales fam. a chemoheterotrophic member of the order Cardiobacteriales, and proposal of Cardiobacteriales fam. nov.</title>
        <authorList>
            <person name="Wang C."/>
        </authorList>
    </citation>
    <scope>NUCLEOTIDE SEQUENCE [LARGE SCALE GENOMIC DNA]</scope>
    <source>
        <strain evidence="3 4">ML27</strain>
    </source>
</reference>
<dbReference type="GO" id="GO:0006355">
    <property type="term" value="P:regulation of DNA-templated transcription"/>
    <property type="evidence" value="ECO:0007669"/>
    <property type="project" value="UniProtKB-UniRule"/>
</dbReference>
<dbReference type="PANTHER" id="PTHR34875">
    <property type="entry name" value="UPF0237 PROTEIN MJ1558"/>
    <property type="match status" value="1"/>
</dbReference>
<dbReference type="AlphaFoldDB" id="A0A6N7F2A6"/>
<dbReference type="InterPro" id="IPR002912">
    <property type="entry name" value="ACT_dom"/>
</dbReference>
<keyword evidence="4" id="KW-1185">Reference proteome</keyword>
<protein>
    <recommendedName>
        <fullName evidence="1">Glycine cleavage system transcriptional repressor</fullName>
    </recommendedName>
</protein>
<dbReference type="InterPro" id="IPR045865">
    <property type="entry name" value="ACT-like_dom_sf"/>
</dbReference>
<dbReference type="PROSITE" id="PS51671">
    <property type="entry name" value="ACT"/>
    <property type="match status" value="1"/>
</dbReference>
<dbReference type="EMBL" id="WHNW01000014">
    <property type="protein sequence ID" value="MPV86928.1"/>
    <property type="molecule type" value="Genomic_DNA"/>
</dbReference>
<dbReference type="SUPFAM" id="SSF55021">
    <property type="entry name" value="ACT-like"/>
    <property type="match status" value="2"/>
</dbReference>
<dbReference type="GO" id="GO:0005737">
    <property type="term" value="C:cytoplasm"/>
    <property type="evidence" value="ECO:0007669"/>
    <property type="project" value="UniProtKB-SubCell"/>
</dbReference>
<keyword evidence="1" id="KW-0804">Transcription</keyword>
<dbReference type="Proteomes" id="UP000471298">
    <property type="component" value="Unassembled WGS sequence"/>
</dbReference>
<name>A0A6N7F2A6_9GAMM</name>
<keyword evidence="1" id="KW-0963">Cytoplasm</keyword>